<evidence type="ECO:0000256" key="5">
    <source>
        <dbReference type="ARBA" id="ARBA00023136"/>
    </source>
</evidence>
<evidence type="ECO:0000256" key="6">
    <source>
        <dbReference type="RuleBase" id="RU361264"/>
    </source>
</evidence>
<dbReference type="PANTHER" id="PTHR12822:SF2">
    <property type="entry name" value="PROTEIN YIPF"/>
    <property type="match status" value="1"/>
</dbReference>
<comment type="caution">
    <text evidence="7">The sequence shown here is derived from an EMBL/GenBank/DDBJ whole genome shotgun (WGS) entry which is preliminary data.</text>
</comment>
<feature type="transmembrane region" description="Helical" evidence="6">
    <location>
        <begin position="71"/>
        <end position="94"/>
    </location>
</feature>
<protein>
    <recommendedName>
        <fullName evidence="6">Protein YIPF</fullName>
    </recommendedName>
</protein>
<dbReference type="InterPro" id="IPR006977">
    <property type="entry name" value="Yip1_dom"/>
</dbReference>
<keyword evidence="4 6" id="KW-1133">Transmembrane helix</keyword>
<organism evidence="7 8">
    <name type="scientific">Paramuricea clavata</name>
    <name type="common">Red gorgonian</name>
    <name type="synonym">Violescent sea-whip</name>
    <dbReference type="NCBI Taxonomy" id="317549"/>
    <lineage>
        <taxon>Eukaryota</taxon>
        <taxon>Metazoa</taxon>
        <taxon>Cnidaria</taxon>
        <taxon>Anthozoa</taxon>
        <taxon>Octocorallia</taxon>
        <taxon>Malacalcyonacea</taxon>
        <taxon>Plexauridae</taxon>
        <taxon>Paramuricea</taxon>
    </lineage>
</organism>
<evidence type="ECO:0000313" key="7">
    <source>
        <dbReference type="EMBL" id="CAB4022479.1"/>
    </source>
</evidence>
<keyword evidence="3 6" id="KW-0812">Transmembrane</keyword>
<feature type="transmembrane region" description="Helical" evidence="6">
    <location>
        <begin position="100"/>
        <end position="122"/>
    </location>
</feature>
<evidence type="ECO:0000256" key="2">
    <source>
        <dbReference type="ARBA" id="ARBA00010596"/>
    </source>
</evidence>
<name>A0A6S7J048_PARCT</name>
<evidence type="ECO:0000256" key="4">
    <source>
        <dbReference type="ARBA" id="ARBA00022989"/>
    </source>
</evidence>
<feature type="non-terminal residue" evidence="7">
    <location>
        <position position="128"/>
    </location>
</feature>
<keyword evidence="5 6" id="KW-0472">Membrane</keyword>
<dbReference type="EMBL" id="CACRXK020012000">
    <property type="protein sequence ID" value="CAB4022479.1"/>
    <property type="molecule type" value="Genomic_DNA"/>
</dbReference>
<dbReference type="Pfam" id="PF04893">
    <property type="entry name" value="Yip1"/>
    <property type="match status" value="1"/>
</dbReference>
<reference evidence="7" key="1">
    <citation type="submission" date="2020-04" db="EMBL/GenBank/DDBJ databases">
        <authorList>
            <person name="Alioto T."/>
            <person name="Alioto T."/>
            <person name="Gomez Garrido J."/>
        </authorList>
    </citation>
    <scope>NUCLEOTIDE SEQUENCE</scope>
    <source>
        <strain evidence="7">A484AB</strain>
    </source>
</reference>
<dbReference type="GO" id="GO:0000139">
    <property type="term" value="C:Golgi membrane"/>
    <property type="evidence" value="ECO:0007669"/>
    <property type="project" value="UniProtKB-SubCell"/>
</dbReference>
<sequence length="128" mass="14437">PFWICATLVVTIAISGNLANYLIHTGDHNWAYDFHKITFAAVAIFAYAWLVPVGVWGVLTWRGNTSGYSFLEIICVYGYSLSIFIPISILWVIPFELVRWILVIIGLCLSGAVLVLTFWPAVRDDDRK</sequence>
<dbReference type="GO" id="GO:0016192">
    <property type="term" value="P:vesicle-mediated transport"/>
    <property type="evidence" value="ECO:0007669"/>
    <property type="project" value="InterPro"/>
</dbReference>
<dbReference type="InterPro" id="IPR039765">
    <property type="entry name" value="Yip5/YIPF1/YIPF2"/>
</dbReference>
<dbReference type="AlphaFoldDB" id="A0A6S7J048"/>
<keyword evidence="8" id="KW-1185">Reference proteome</keyword>
<evidence type="ECO:0000313" key="8">
    <source>
        <dbReference type="Proteomes" id="UP001152795"/>
    </source>
</evidence>
<dbReference type="Proteomes" id="UP001152795">
    <property type="component" value="Unassembled WGS sequence"/>
</dbReference>
<gene>
    <name evidence="7" type="ORF">PACLA_8A062422</name>
</gene>
<feature type="transmembrane region" description="Helical" evidence="6">
    <location>
        <begin position="39"/>
        <end position="59"/>
    </location>
</feature>
<comment type="similarity">
    <text evidence="2 6">Belongs to the YIP1 family.</text>
</comment>
<comment type="subcellular location">
    <subcellularLocation>
        <location evidence="6">Golgi apparatus membrane</location>
        <topology evidence="6">Multi-pass membrane protein</topology>
    </subcellularLocation>
    <subcellularLocation>
        <location evidence="1">Membrane</location>
        <topology evidence="1">Multi-pass membrane protein</topology>
    </subcellularLocation>
</comment>
<proteinExistence type="inferred from homology"/>
<dbReference type="PANTHER" id="PTHR12822">
    <property type="entry name" value="PROTEIN YIPF"/>
    <property type="match status" value="1"/>
</dbReference>
<evidence type="ECO:0000256" key="1">
    <source>
        <dbReference type="ARBA" id="ARBA00004141"/>
    </source>
</evidence>
<feature type="non-terminal residue" evidence="7">
    <location>
        <position position="1"/>
    </location>
</feature>
<comment type="caution">
    <text evidence="6">Lacks conserved residue(s) required for the propagation of feature annotation.</text>
</comment>
<dbReference type="OrthoDB" id="10256463at2759"/>
<accession>A0A6S7J048</accession>
<dbReference type="GO" id="GO:0031267">
    <property type="term" value="F:small GTPase binding"/>
    <property type="evidence" value="ECO:0007669"/>
    <property type="project" value="InterPro"/>
</dbReference>
<evidence type="ECO:0000256" key="3">
    <source>
        <dbReference type="ARBA" id="ARBA00022692"/>
    </source>
</evidence>